<comment type="similarity">
    <text evidence="17">Belongs to the HpcH/HpaI aldolase family. Citrate lyase beta subunit-like subfamily.</text>
</comment>
<evidence type="ECO:0000313" key="28">
    <source>
        <dbReference type="Proteomes" id="UP000735302"/>
    </source>
</evidence>
<dbReference type="EC" id="3.1.2.30" evidence="18"/>
<comment type="subcellular location">
    <subcellularLocation>
        <location evidence="2">Mitochondrion</location>
    </subcellularLocation>
</comment>
<evidence type="ECO:0000256" key="23">
    <source>
        <dbReference type="ARBA" id="ARBA00083020"/>
    </source>
</evidence>
<dbReference type="GO" id="GO:0004474">
    <property type="term" value="F:malate synthase activity"/>
    <property type="evidence" value="ECO:0007669"/>
    <property type="project" value="UniProtKB-EC"/>
</dbReference>
<keyword evidence="28" id="KW-1185">Reference proteome</keyword>
<dbReference type="EC" id="4.1.3.25" evidence="19"/>
<keyword evidence="7" id="KW-0378">Hydrolase</keyword>
<evidence type="ECO:0000256" key="19">
    <source>
        <dbReference type="ARBA" id="ARBA00066840"/>
    </source>
</evidence>
<keyword evidence="6 25" id="KW-0479">Metal-binding</keyword>
<evidence type="ECO:0000256" key="1">
    <source>
        <dbReference type="ARBA" id="ARBA00001946"/>
    </source>
</evidence>
<comment type="cofactor">
    <cofactor evidence="1">
        <name>Mg(2+)</name>
        <dbReference type="ChEBI" id="CHEBI:18420"/>
    </cofactor>
</comment>
<dbReference type="PANTHER" id="PTHR11105">
    <property type="entry name" value="CITRATE LYASE SUBUNIT BETA-RELATED"/>
    <property type="match status" value="1"/>
</dbReference>
<dbReference type="AlphaFoldDB" id="A0AAV4C6X1"/>
<comment type="catalytic activity">
    <reaction evidence="13">
        <text>glyoxylate + acetyl-CoA + H2O = (S)-malate + CoA + H(+)</text>
        <dbReference type="Rhea" id="RHEA:18181"/>
        <dbReference type="ChEBI" id="CHEBI:15377"/>
        <dbReference type="ChEBI" id="CHEBI:15378"/>
        <dbReference type="ChEBI" id="CHEBI:15589"/>
        <dbReference type="ChEBI" id="CHEBI:36655"/>
        <dbReference type="ChEBI" id="CHEBI:57287"/>
        <dbReference type="ChEBI" id="CHEBI:57288"/>
        <dbReference type="EC" id="2.3.3.9"/>
    </reaction>
</comment>
<evidence type="ECO:0000256" key="17">
    <source>
        <dbReference type="ARBA" id="ARBA00061542"/>
    </source>
</evidence>
<evidence type="ECO:0000256" key="20">
    <source>
        <dbReference type="ARBA" id="ARBA00072098"/>
    </source>
</evidence>
<dbReference type="InterPro" id="IPR015813">
    <property type="entry name" value="Pyrv/PenolPyrv_kinase-like_dom"/>
</dbReference>
<evidence type="ECO:0000256" key="9">
    <source>
        <dbReference type="ARBA" id="ARBA00022946"/>
    </source>
</evidence>
<proteinExistence type="inferred from homology"/>
<keyword evidence="11" id="KW-0496">Mitochondrion</keyword>
<dbReference type="InterPro" id="IPR011206">
    <property type="entry name" value="Citrate_lyase_beta/mcl1/mcl2"/>
</dbReference>
<dbReference type="SUPFAM" id="SSF51621">
    <property type="entry name" value="Phosphoenolpyruvate/pyruvate domain"/>
    <property type="match status" value="1"/>
</dbReference>
<feature type="binding site" evidence="24">
    <location>
        <position position="189"/>
    </location>
    <ligand>
        <name>substrate</name>
    </ligand>
</feature>
<evidence type="ECO:0000256" key="4">
    <source>
        <dbReference type="ARBA" id="ARBA00012636"/>
    </source>
</evidence>
<feature type="domain" description="HpcH/HpaI aldolase/citrate lyase" evidence="26">
    <location>
        <begin position="58"/>
        <end position="292"/>
    </location>
</feature>
<dbReference type="Pfam" id="PF03328">
    <property type="entry name" value="HpcH_HpaI"/>
    <property type="match status" value="1"/>
</dbReference>
<evidence type="ECO:0000256" key="14">
    <source>
        <dbReference type="ARBA" id="ARBA00051623"/>
    </source>
</evidence>
<comment type="subunit">
    <text evidence="3">Homotrimer.</text>
</comment>
<evidence type="ECO:0000256" key="16">
    <source>
        <dbReference type="ARBA" id="ARBA00055540"/>
    </source>
</evidence>
<dbReference type="InterPro" id="IPR040186">
    <property type="entry name" value="Citramalyl-CoA_lyase"/>
</dbReference>
<comment type="caution">
    <text evidence="27">The sequence shown here is derived from an EMBL/GenBank/DDBJ whole genome shotgun (WGS) entry which is preliminary data.</text>
</comment>
<dbReference type="GO" id="GO:0005739">
    <property type="term" value="C:mitochondrion"/>
    <property type="evidence" value="ECO:0007669"/>
    <property type="project" value="UniProtKB-SubCell"/>
</dbReference>
<organism evidence="27 28">
    <name type="scientific">Plakobranchus ocellatus</name>
    <dbReference type="NCBI Taxonomy" id="259542"/>
    <lineage>
        <taxon>Eukaryota</taxon>
        <taxon>Metazoa</taxon>
        <taxon>Spiralia</taxon>
        <taxon>Lophotrochozoa</taxon>
        <taxon>Mollusca</taxon>
        <taxon>Gastropoda</taxon>
        <taxon>Heterobranchia</taxon>
        <taxon>Euthyneura</taxon>
        <taxon>Panpulmonata</taxon>
        <taxon>Sacoglossa</taxon>
        <taxon>Placobranchoidea</taxon>
        <taxon>Plakobranchidae</taxon>
        <taxon>Plakobranchus</taxon>
    </lineage>
</organism>
<evidence type="ECO:0000256" key="6">
    <source>
        <dbReference type="ARBA" id="ARBA00022723"/>
    </source>
</evidence>
<reference evidence="27 28" key="1">
    <citation type="journal article" date="2021" name="Elife">
        <title>Chloroplast acquisition without the gene transfer in kleptoplastic sea slugs, Plakobranchus ocellatus.</title>
        <authorList>
            <person name="Maeda T."/>
            <person name="Takahashi S."/>
            <person name="Yoshida T."/>
            <person name="Shimamura S."/>
            <person name="Takaki Y."/>
            <person name="Nagai Y."/>
            <person name="Toyoda A."/>
            <person name="Suzuki Y."/>
            <person name="Arimoto A."/>
            <person name="Ishii H."/>
            <person name="Satoh N."/>
            <person name="Nishiyama T."/>
            <person name="Hasebe M."/>
            <person name="Maruyama T."/>
            <person name="Minagawa J."/>
            <person name="Obokata J."/>
            <person name="Shigenobu S."/>
        </authorList>
    </citation>
    <scope>NUCLEOTIDE SEQUENCE [LARGE SCALE GENOMIC DNA]</scope>
</reference>
<evidence type="ECO:0000256" key="8">
    <source>
        <dbReference type="ARBA" id="ARBA00022842"/>
    </source>
</evidence>
<dbReference type="Gene3D" id="3.20.20.60">
    <property type="entry name" value="Phosphoenolpyruvate-binding domains"/>
    <property type="match status" value="1"/>
</dbReference>
<dbReference type="FunFam" id="3.20.20.60:FF:000014">
    <property type="entry name" value="Citrate lyase subunit beta-like protein"/>
    <property type="match status" value="1"/>
</dbReference>
<dbReference type="GO" id="GO:0016787">
    <property type="term" value="F:hydrolase activity"/>
    <property type="evidence" value="ECO:0007669"/>
    <property type="project" value="UniProtKB-KW"/>
</dbReference>
<dbReference type="GO" id="GO:0106064">
    <property type="term" value="P:regulation of cobalamin metabolic process"/>
    <property type="evidence" value="ECO:0007669"/>
    <property type="project" value="UniProtKB-ARBA"/>
</dbReference>
<dbReference type="GO" id="GO:0046872">
    <property type="term" value="F:metal ion binding"/>
    <property type="evidence" value="ECO:0007669"/>
    <property type="project" value="UniProtKB-KW"/>
</dbReference>
<evidence type="ECO:0000256" key="11">
    <source>
        <dbReference type="ARBA" id="ARBA00023128"/>
    </source>
</evidence>
<dbReference type="InterPro" id="IPR005000">
    <property type="entry name" value="Aldolase/citrate-lyase_domain"/>
</dbReference>
<evidence type="ECO:0000256" key="5">
    <source>
        <dbReference type="ARBA" id="ARBA00022679"/>
    </source>
</evidence>
<dbReference type="InterPro" id="IPR040442">
    <property type="entry name" value="Pyrv_kinase-like_dom_sf"/>
</dbReference>
<evidence type="ECO:0000256" key="13">
    <source>
        <dbReference type="ARBA" id="ARBA00047918"/>
    </source>
</evidence>
<evidence type="ECO:0000256" key="25">
    <source>
        <dbReference type="PIRSR" id="PIRSR015582-2"/>
    </source>
</evidence>
<evidence type="ECO:0000256" key="2">
    <source>
        <dbReference type="ARBA" id="ARBA00004173"/>
    </source>
</evidence>
<keyword evidence="5" id="KW-0808">Transferase</keyword>
<evidence type="ECO:0000256" key="15">
    <source>
        <dbReference type="ARBA" id="ARBA00051672"/>
    </source>
</evidence>
<comment type="catalytic activity">
    <reaction evidence="15">
        <text>(3S)-citramalyl-CoA = pyruvate + acetyl-CoA</text>
        <dbReference type="Rhea" id="RHEA:22612"/>
        <dbReference type="ChEBI" id="CHEBI:15361"/>
        <dbReference type="ChEBI" id="CHEBI:57288"/>
        <dbReference type="ChEBI" id="CHEBI:58668"/>
        <dbReference type="EC" id="4.1.3.25"/>
    </reaction>
</comment>
<keyword evidence="8 25" id="KW-0460">Magnesium</keyword>
<sequence>MASFNLFLELTRSISVNLKVTHCLKQHWGWYSLVTKSHVRRFSNNPDKPLDSPYIPRRTLMYVPGHDPKKLKKIPTLGVDCAVLECEDGVAVNMKAQARKNIRDALEYLEIKNVDLALRVNSRSSDLMESDLTDVIGDALGPAARVEKLPQTILLPKVDTVEDLVIFTDRLRSVKLGRKYCPYLVTYVESAQGLMNFKDILKKAASFSVDGHFKLDGAIFGSDDFVADIGAERTVDAKELMYARQKFVMVAKAFRLQAIDMVHVDIHDTDGLTKQAQEGAKMGFTGKQIIHPVQIPHVEAAFTPSPARVQWATELVKSFEEHQLSGQGALVFRGQMIDMPLLRQAQNVLQIVKNVHKT</sequence>
<dbReference type="EMBL" id="BLXT01005898">
    <property type="protein sequence ID" value="GFO27243.1"/>
    <property type="molecule type" value="Genomic_DNA"/>
</dbReference>
<dbReference type="PIRSF" id="PIRSF015582">
    <property type="entry name" value="Cit_lyase_B"/>
    <property type="match status" value="1"/>
</dbReference>
<evidence type="ECO:0000256" key="7">
    <source>
        <dbReference type="ARBA" id="ARBA00022801"/>
    </source>
</evidence>
<evidence type="ECO:0000256" key="3">
    <source>
        <dbReference type="ARBA" id="ARBA00011233"/>
    </source>
</evidence>
<keyword evidence="12 27" id="KW-0456">Lyase</keyword>
<name>A0AAV4C6X1_9GAST</name>
<evidence type="ECO:0000256" key="22">
    <source>
        <dbReference type="ARBA" id="ARBA00076788"/>
    </source>
</evidence>
<evidence type="ECO:0000313" key="27">
    <source>
        <dbReference type="EMBL" id="GFO27243.1"/>
    </source>
</evidence>
<dbReference type="PANTHER" id="PTHR11105:SF0">
    <property type="entry name" value="CITRAMALYL-COA LYASE, MITOCHONDRIAL"/>
    <property type="match status" value="1"/>
</dbReference>
<protein>
    <recommendedName>
        <fullName evidence="20">Citramalyl-CoA lyase, mitochondrial</fullName>
        <ecNumber evidence="4">2.3.3.9</ecNumber>
        <ecNumber evidence="18">3.1.2.30</ecNumber>
        <ecNumber evidence="19">4.1.3.25</ecNumber>
    </recommendedName>
    <alternativeName>
        <fullName evidence="22">(3S)-malyl-CoA thioesterase</fullName>
    </alternativeName>
    <alternativeName>
        <fullName evidence="23">Beta-methylmalate synthase</fullName>
    </alternativeName>
    <alternativeName>
        <fullName evidence="21">Malate synthase</fullName>
    </alternativeName>
</protein>
<evidence type="ECO:0000256" key="18">
    <source>
        <dbReference type="ARBA" id="ARBA00066460"/>
    </source>
</evidence>
<gene>
    <name evidence="27" type="ORF">PoB_005374800</name>
</gene>
<keyword evidence="9" id="KW-0809">Transit peptide</keyword>
<evidence type="ECO:0000259" key="26">
    <source>
        <dbReference type="Pfam" id="PF03328"/>
    </source>
</evidence>
<accession>A0AAV4C6X1</accession>
<feature type="binding site" evidence="24">
    <location>
        <position position="119"/>
    </location>
    <ligand>
        <name>substrate</name>
    </ligand>
</feature>
<dbReference type="GO" id="GO:0047777">
    <property type="term" value="F:(S)-citramalyl-CoA lyase activity"/>
    <property type="evidence" value="ECO:0007669"/>
    <property type="project" value="UniProtKB-EC"/>
</dbReference>
<comment type="function">
    <text evidence="16">Mitochondrial citramalyl-CoA lyase indirectly involved in the vitamin B12 metabolism. Converts citramalyl-CoA into acetyl-CoA and pyruvate in the C5-dicarboxylate catabolism pathway. The C5-dicarboxylate catabolism pathway is required to detoxify itaconate, a vitamin B12-poisoning metabolite. Also acts as a malate synthase in vitro, converting glyoxylate and acetyl-CoA to malate. Also displays malyl-CoA thioesterase activity. Also acts as a beta-methylmalate synthase in vitro, by mediating conversion of glyoxylate and propionyl-CoA to beta-methylmalate. Also has very weak citramalate synthase activity in vitro.</text>
</comment>
<comment type="catalytic activity">
    <reaction evidence="14">
        <text>propanoyl-CoA + glyoxylate + H2O = 3-methylmalate + CoA + H(+)</text>
        <dbReference type="Rhea" id="RHEA:47628"/>
        <dbReference type="ChEBI" id="CHEBI:15377"/>
        <dbReference type="ChEBI" id="CHEBI:15378"/>
        <dbReference type="ChEBI" id="CHEBI:36655"/>
        <dbReference type="ChEBI" id="CHEBI:57287"/>
        <dbReference type="ChEBI" id="CHEBI:57392"/>
        <dbReference type="ChEBI" id="CHEBI:87810"/>
    </reaction>
</comment>
<dbReference type="Proteomes" id="UP000735302">
    <property type="component" value="Unassembled WGS sequence"/>
</dbReference>
<feature type="binding site" evidence="25">
    <location>
        <position position="189"/>
    </location>
    <ligand>
        <name>Mg(2+)</name>
        <dbReference type="ChEBI" id="CHEBI:18420"/>
    </ligand>
</feature>
<keyword evidence="10" id="KW-0007">Acetylation</keyword>
<dbReference type="EC" id="2.3.3.9" evidence="4"/>
<evidence type="ECO:0000256" key="12">
    <source>
        <dbReference type="ARBA" id="ARBA00023239"/>
    </source>
</evidence>
<evidence type="ECO:0000256" key="21">
    <source>
        <dbReference type="ARBA" id="ARBA00076231"/>
    </source>
</evidence>
<feature type="binding site" evidence="25">
    <location>
        <position position="224"/>
    </location>
    <ligand>
        <name>Mg(2+)</name>
        <dbReference type="ChEBI" id="CHEBI:18420"/>
    </ligand>
</feature>
<evidence type="ECO:0000256" key="10">
    <source>
        <dbReference type="ARBA" id="ARBA00022990"/>
    </source>
</evidence>
<evidence type="ECO:0000256" key="24">
    <source>
        <dbReference type="PIRSR" id="PIRSR015582-1"/>
    </source>
</evidence>